<dbReference type="Proteomes" id="UP001642360">
    <property type="component" value="Unassembled WGS sequence"/>
</dbReference>
<organism evidence="1 2">
    <name type="scientific">Ilex paraguariensis</name>
    <name type="common">yerba mate</name>
    <dbReference type="NCBI Taxonomy" id="185542"/>
    <lineage>
        <taxon>Eukaryota</taxon>
        <taxon>Viridiplantae</taxon>
        <taxon>Streptophyta</taxon>
        <taxon>Embryophyta</taxon>
        <taxon>Tracheophyta</taxon>
        <taxon>Spermatophyta</taxon>
        <taxon>Magnoliopsida</taxon>
        <taxon>eudicotyledons</taxon>
        <taxon>Gunneridae</taxon>
        <taxon>Pentapetalae</taxon>
        <taxon>asterids</taxon>
        <taxon>campanulids</taxon>
        <taxon>Aquifoliales</taxon>
        <taxon>Aquifoliaceae</taxon>
        <taxon>Ilex</taxon>
    </lineage>
</organism>
<sequence>MLQSLLLNGTAPFWQRLQHLVKTQNDVVEFVLISARYDVVFQLLPPEREGVLILMTLSNKMALATASPFLTSLCSAIVHTPHRNVVTMNDGDNPN</sequence>
<evidence type="ECO:0000313" key="2">
    <source>
        <dbReference type="Proteomes" id="UP001642360"/>
    </source>
</evidence>
<evidence type="ECO:0000313" key="1">
    <source>
        <dbReference type="EMBL" id="CAK9148044.1"/>
    </source>
</evidence>
<dbReference type="AlphaFoldDB" id="A0ABC8RYK1"/>
<keyword evidence="2" id="KW-1185">Reference proteome</keyword>
<name>A0ABC8RYK1_9AQUA</name>
<gene>
    <name evidence="1" type="ORF">ILEXP_LOCUS15971</name>
</gene>
<reference evidence="1 2" key="1">
    <citation type="submission" date="2024-02" db="EMBL/GenBank/DDBJ databases">
        <authorList>
            <person name="Vignale AGUSTIN F."/>
            <person name="Sosa J E."/>
            <person name="Modenutti C."/>
        </authorList>
    </citation>
    <scope>NUCLEOTIDE SEQUENCE [LARGE SCALE GENOMIC DNA]</scope>
</reference>
<accession>A0ABC8RYK1</accession>
<protein>
    <submittedName>
        <fullName evidence="1">Uncharacterized protein</fullName>
    </submittedName>
</protein>
<dbReference type="EMBL" id="CAUOFW020001724">
    <property type="protein sequence ID" value="CAK9148044.1"/>
    <property type="molecule type" value="Genomic_DNA"/>
</dbReference>
<comment type="caution">
    <text evidence="1">The sequence shown here is derived from an EMBL/GenBank/DDBJ whole genome shotgun (WGS) entry which is preliminary data.</text>
</comment>
<proteinExistence type="predicted"/>